<dbReference type="STRING" id="284577.SAMN05216571_101388"/>
<proteinExistence type="predicted"/>
<reference evidence="1 2" key="1">
    <citation type="submission" date="2016-10" db="EMBL/GenBank/DDBJ databases">
        <authorList>
            <person name="de Groot N.N."/>
        </authorList>
    </citation>
    <scope>NUCLEOTIDE SEQUENCE [LARGE SCALE GENOMIC DNA]</scope>
    <source>
        <strain evidence="1 2">BH539</strain>
    </source>
</reference>
<keyword evidence="2" id="KW-1185">Reference proteome</keyword>
<evidence type="ECO:0000313" key="1">
    <source>
        <dbReference type="EMBL" id="SDF72276.1"/>
    </source>
</evidence>
<name>A0A1G7NE95_9GAMM</name>
<protein>
    <submittedName>
        <fullName evidence="1">Uncharacterized protein</fullName>
    </submittedName>
</protein>
<dbReference type="RefSeq" id="WP_092522520.1">
    <property type="nucleotide sequence ID" value="NZ_FNCI01000001.1"/>
</dbReference>
<gene>
    <name evidence="1" type="ORF">SAMN05216571_101388</name>
</gene>
<evidence type="ECO:0000313" key="2">
    <source>
        <dbReference type="Proteomes" id="UP000198641"/>
    </source>
</evidence>
<accession>A0A1G7NE95</accession>
<dbReference type="Proteomes" id="UP000198641">
    <property type="component" value="Unassembled WGS sequence"/>
</dbReference>
<dbReference type="EMBL" id="FNCI01000001">
    <property type="protein sequence ID" value="SDF72276.1"/>
    <property type="molecule type" value="Genomic_DNA"/>
</dbReference>
<organism evidence="1 2">
    <name type="scientific">Onishia taeanensis</name>
    <dbReference type="NCBI Taxonomy" id="284577"/>
    <lineage>
        <taxon>Bacteria</taxon>
        <taxon>Pseudomonadati</taxon>
        <taxon>Pseudomonadota</taxon>
        <taxon>Gammaproteobacteria</taxon>
        <taxon>Oceanospirillales</taxon>
        <taxon>Halomonadaceae</taxon>
        <taxon>Onishia</taxon>
    </lineage>
</organism>
<sequence length="88" mass="10011">MSENKHPAETEELALTEDGGFCEWLDLVAPNQVAGGWPHNATTATRWLCQECGVESLADLSTSATGWREFRDIVRRYRLWADQMELEL</sequence>
<dbReference type="AlphaFoldDB" id="A0A1G7NE95"/>
<dbReference type="OrthoDB" id="6169841at2"/>